<keyword evidence="5 16" id="KW-0812">Transmembrane</keyword>
<dbReference type="GO" id="GO:0033178">
    <property type="term" value="C:proton-transporting two-sector ATPase complex, catalytic domain"/>
    <property type="evidence" value="ECO:0007669"/>
    <property type="project" value="InterPro"/>
</dbReference>
<evidence type="ECO:0000256" key="4">
    <source>
        <dbReference type="ARBA" id="ARBA00022448"/>
    </source>
</evidence>
<evidence type="ECO:0000256" key="3">
    <source>
        <dbReference type="ARBA" id="ARBA00008054"/>
    </source>
</evidence>
<comment type="caution">
    <text evidence="21">The sequence shown here is derived from an EMBL/GenBank/DDBJ whole genome shotgun (WGS) entry which is preliminary data.</text>
</comment>
<feature type="region of interest" description="Disordered" evidence="18">
    <location>
        <begin position="1"/>
        <end position="47"/>
    </location>
</feature>
<reference evidence="21 22" key="1">
    <citation type="submission" date="2015-12" db="EMBL/GenBank/DDBJ databases">
        <title>The genome of Folsomia candida.</title>
        <authorList>
            <person name="Faddeeva A."/>
            <person name="Derks M.F."/>
            <person name="Anvar Y."/>
            <person name="Smit S."/>
            <person name="Van Straalen N."/>
            <person name="Roelofs D."/>
        </authorList>
    </citation>
    <scope>NUCLEOTIDE SEQUENCE [LARGE SCALE GENOMIC DNA]</scope>
    <source>
        <strain evidence="21 22">VU population</strain>
        <tissue evidence="21">Whole body</tissue>
    </source>
</reference>
<dbReference type="GO" id="GO:0007157">
    <property type="term" value="P:heterophilic cell-cell adhesion via plasma membrane cell adhesion molecules"/>
    <property type="evidence" value="ECO:0007669"/>
    <property type="project" value="UniProtKB-ARBA"/>
</dbReference>
<organism evidence="21 22">
    <name type="scientific">Folsomia candida</name>
    <name type="common">Springtail</name>
    <dbReference type="NCBI Taxonomy" id="158441"/>
    <lineage>
        <taxon>Eukaryota</taxon>
        <taxon>Metazoa</taxon>
        <taxon>Ecdysozoa</taxon>
        <taxon>Arthropoda</taxon>
        <taxon>Hexapoda</taxon>
        <taxon>Collembola</taxon>
        <taxon>Entomobryomorpha</taxon>
        <taxon>Isotomoidea</taxon>
        <taxon>Isotomidae</taxon>
        <taxon>Proisotominae</taxon>
        <taxon>Folsomia</taxon>
    </lineage>
</organism>
<dbReference type="InterPro" id="IPR028994">
    <property type="entry name" value="Integrin_alpha_N"/>
</dbReference>
<keyword evidence="14" id="KW-0325">Glycoprotein</keyword>
<keyword evidence="10 16" id="KW-0401">Integrin</keyword>
<dbReference type="InterPro" id="IPR002842">
    <property type="entry name" value="ATPase_V1_Esu"/>
</dbReference>
<dbReference type="GO" id="GO:0033627">
    <property type="term" value="P:cell adhesion mediated by integrin"/>
    <property type="evidence" value="ECO:0007669"/>
    <property type="project" value="TreeGrafter"/>
</dbReference>
<keyword evidence="4" id="KW-0813">Transport</keyword>
<dbReference type="Gene3D" id="2.60.40.1510">
    <property type="entry name" value="ntegrin, alpha v. Chain A, domain 3"/>
    <property type="match status" value="1"/>
</dbReference>
<evidence type="ECO:0000256" key="13">
    <source>
        <dbReference type="ARBA" id="ARBA00023170"/>
    </source>
</evidence>
<gene>
    <name evidence="21" type="ORF">Fcan01_02332</name>
</gene>
<dbReference type="Gene3D" id="6.10.250.1620">
    <property type="match status" value="1"/>
</dbReference>
<dbReference type="PRINTS" id="PR01185">
    <property type="entry name" value="INTEGRINA"/>
</dbReference>
<feature type="compositionally biased region" description="Polar residues" evidence="18">
    <location>
        <begin position="1"/>
        <end position="12"/>
    </location>
</feature>
<dbReference type="PANTHER" id="PTHR23220:SF83">
    <property type="entry name" value="INTEGRIN ALPHA-PS3-RELATED"/>
    <property type="match status" value="1"/>
</dbReference>
<evidence type="ECO:0000259" key="19">
    <source>
        <dbReference type="Pfam" id="PF00383"/>
    </source>
</evidence>
<evidence type="ECO:0000256" key="10">
    <source>
        <dbReference type="ARBA" id="ARBA00023037"/>
    </source>
</evidence>
<dbReference type="InterPro" id="IPR013519">
    <property type="entry name" value="Int_alpha_beta-p"/>
</dbReference>
<comment type="subcellular location">
    <subcellularLocation>
        <location evidence="1 16">Membrane</location>
        <topology evidence="1 16">Single-pass type I membrane protein</topology>
    </subcellularLocation>
</comment>
<feature type="domain" description="CMP/dCMP-type deaminase" evidence="19">
    <location>
        <begin position="54"/>
        <end position="100"/>
    </location>
</feature>
<dbReference type="SUPFAM" id="SSF69179">
    <property type="entry name" value="Integrin domains"/>
    <property type="match status" value="1"/>
</dbReference>
<evidence type="ECO:0000256" key="16">
    <source>
        <dbReference type="RuleBase" id="RU003762"/>
    </source>
</evidence>
<proteinExistence type="inferred from homology"/>
<dbReference type="Gene3D" id="2.130.10.130">
    <property type="entry name" value="Integrin alpha, N-terminal"/>
    <property type="match status" value="1"/>
</dbReference>
<dbReference type="Pfam" id="PF20805">
    <property type="entry name" value="Integrin_A_Ig_2"/>
    <property type="match status" value="1"/>
</dbReference>
<dbReference type="InterPro" id="IPR048285">
    <property type="entry name" value="Integrin_alpha_Ig-like_2"/>
</dbReference>
<comment type="similarity">
    <text evidence="2">Belongs to the V-ATPase E subunit family.</text>
</comment>
<evidence type="ECO:0000256" key="8">
    <source>
        <dbReference type="ARBA" id="ARBA00022889"/>
    </source>
</evidence>
<dbReference type="SUPFAM" id="SSF53927">
    <property type="entry name" value="Cytidine deaminase-like"/>
    <property type="match status" value="1"/>
</dbReference>
<dbReference type="GO" id="GO:0046961">
    <property type="term" value="F:proton-transporting ATPase activity, rotational mechanism"/>
    <property type="evidence" value="ECO:0007669"/>
    <property type="project" value="InterPro"/>
</dbReference>
<keyword evidence="8 16" id="KW-0130">Cell adhesion</keyword>
<evidence type="ECO:0000256" key="5">
    <source>
        <dbReference type="ARBA" id="ARBA00022692"/>
    </source>
</evidence>
<evidence type="ECO:0000256" key="14">
    <source>
        <dbReference type="ARBA" id="ARBA00023180"/>
    </source>
</evidence>
<dbReference type="GO" id="GO:0007229">
    <property type="term" value="P:integrin-mediated signaling pathway"/>
    <property type="evidence" value="ECO:0007669"/>
    <property type="project" value="UniProtKB-KW"/>
</dbReference>
<evidence type="ECO:0000313" key="21">
    <source>
        <dbReference type="EMBL" id="OXA62123.1"/>
    </source>
</evidence>
<evidence type="ECO:0000256" key="2">
    <source>
        <dbReference type="ARBA" id="ARBA00005901"/>
    </source>
</evidence>
<evidence type="ECO:0000256" key="7">
    <source>
        <dbReference type="ARBA" id="ARBA00022737"/>
    </source>
</evidence>
<dbReference type="SUPFAM" id="SSF69318">
    <property type="entry name" value="Integrin alpha N-terminal domain"/>
    <property type="match status" value="1"/>
</dbReference>
<evidence type="ECO:0000259" key="20">
    <source>
        <dbReference type="Pfam" id="PF20805"/>
    </source>
</evidence>
<dbReference type="Gene3D" id="3.40.140.10">
    <property type="entry name" value="Cytidine Deaminase, domain 2"/>
    <property type="match status" value="1"/>
</dbReference>
<dbReference type="GO" id="GO:0008305">
    <property type="term" value="C:integrin complex"/>
    <property type="evidence" value="ECO:0007669"/>
    <property type="project" value="InterPro"/>
</dbReference>
<evidence type="ECO:0000256" key="9">
    <source>
        <dbReference type="ARBA" id="ARBA00022989"/>
    </source>
</evidence>
<evidence type="ECO:0000256" key="17">
    <source>
        <dbReference type="SAM" id="Coils"/>
    </source>
</evidence>
<dbReference type="InterPro" id="IPR002125">
    <property type="entry name" value="CMP_dCMP_dom"/>
</dbReference>
<keyword evidence="11" id="KW-0406">Ion transport</keyword>
<keyword evidence="6" id="KW-0732">Signal</keyword>
<sequence length="1334" mass="147180">MDNKSEGNNVDDQPNIPKDESSIYGNGNIDPCQPASSPRSEERDVNQKREDYLSWSDYFMAVAFLSAMRSKDPSSQVGACIVNDENKIVGIGYNGMPIGCSDDEFPWCKNSPLAIGNKYMYGESKKKLIKMALSDADVAKQIKHMMAFIEQEANEKAEEIDAKAEEEFNIEKGRLVQQQRIKIMEYYERKEKQVELQKKIQQSNMLNAARLKVLKAREDHVGTVLDEAKKRLGEITKDQATYTRLMQALITQGLLQLLEINVLLRCRQADLGIVESVMAAAAAAYKDKTGKDVNLKVDQESFLNPNVGGGIDLLAQRGKIKISNTLDARLDMLAKQMIPEIRNVRDPFHTNVIDRKDGGWLGGALAEDADYFIACGSRWQNQFSAATTDYYMNGICYTRPKSDIFRDPLPPVSPESRLLTITDPINQHKNIWVSGQAGFSVHSPPQGHEVLLGSPGVQNWKGSVIRLSKDVNNGNKLVNPHVFNDELTTLNLQNDSYFGFAVASGKFRKNNNENTEIQYVSGAPRGHDLRGRVVLFRIPLVTSSDILADLQGTQIGSYFGSALCVADLNADGLRGHCGLTCWDDLLVGAPLYSVEYKSPRGNQKKLEMRSIGGKGDEGTVFVYLNNKGLDFQTPTRINGPLSWSHFGTAIAKLGDINNDGYDDIAVGAPYARDGSGVVYIYHGASTGILKDHAQEIEGKSLDTWVKGFGYSLSSGKDIDLNGYNDLAIGAYDSGHVVVLRSRPVVSVFGEVRSTEKKISFDATTFEIESCIQYTGTAAPSKLEFTVKIMIDVQSFPKRDLESTGKPIEIKQTLISIPGDVSENDDDITRFPTFYEITRFGGQVNTRISGPGYSAFCKSCPLIDAASSKTKELVLPLAVLCGDDDICNSDLRIEATFLEIRPGESFILGSSPVLTMIVKIDNFKETAISPVVKVVWNSKTLKKTPPECHTPWSNDSFTEVTCPLGRTLDQDKFRTISLEFDVGEIDAGSMDELLIQISVSTASEVADVNTLTKNITIPFISRADLYIEGSNSSAKFNLETLSVKTSFLHTYEIRLDGPTPIAGAIVNFQIPTSVEHPSTPRTKFDIAEPVTTITSRRTTISCYPESGAFKKFTRLTVSRSMDIDDSESNPEMTEDYVVDQETLIEDQEDEDFTLTNSSDPADIKLGGSLWRKAGGELEIGCNSSKSTVICMSVRCRIVSMSPGTSVTIMFPIRVESSSLKNLFKKSKFSSVKYISTGATVILGVDKNIQPISHKPDTAISVSVIEEEVAKPVSHLIYLLGIFIGFLILALIIYCLYKSGLFNRKKAKLINNQAESESLQKKESQVGKDEDDNDDE</sequence>
<dbReference type="SMART" id="SM00191">
    <property type="entry name" value="Int_alpha"/>
    <property type="match status" value="4"/>
</dbReference>
<feature type="domain" description="Integrin alpha second immunoglobulin-like" evidence="20">
    <location>
        <begin position="880"/>
        <end position="1014"/>
    </location>
</feature>
<feature type="repeat" description="FG-GAP" evidence="15">
    <location>
        <begin position="545"/>
        <end position="615"/>
    </location>
</feature>
<feature type="repeat" description="FG-GAP" evidence="15">
    <location>
        <begin position="632"/>
        <end position="690"/>
    </location>
</feature>
<accession>A0A226EWZ1</accession>
<dbReference type="GO" id="GO:0009897">
    <property type="term" value="C:external side of plasma membrane"/>
    <property type="evidence" value="ECO:0007669"/>
    <property type="project" value="TreeGrafter"/>
</dbReference>
<dbReference type="OrthoDB" id="6710946at2759"/>
<feature type="transmembrane region" description="Helical" evidence="16">
    <location>
        <begin position="1274"/>
        <end position="1295"/>
    </location>
</feature>
<dbReference type="GO" id="GO:0003824">
    <property type="term" value="F:catalytic activity"/>
    <property type="evidence" value="ECO:0007669"/>
    <property type="project" value="InterPro"/>
</dbReference>
<dbReference type="Pfam" id="PF00383">
    <property type="entry name" value="dCMP_cyt_deam_1"/>
    <property type="match status" value="1"/>
</dbReference>
<dbReference type="InterPro" id="IPR013517">
    <property type="entry name" value="FG-GAP"/>
</dbReference>
<keyword evidence="17" id="KW-0175">Coiled coil</keyword>
<dbReference type="PANTHER" id="PTHR23220">
    <property type="entry name" value="INTEGRIN ALPHA"/>
    <property type="match status" value="1"/>
</dbReference>
<dbReference type="Pfam" id="PF01991">
    <property type="entry name" value="vATP-synt_E"/>
    <property type="match status" value="1"/>
</dbReference>
<evidence type="ECO:0000313" key="22">
    <source>
        <dbReference type="Proteomes" id="UP000198287"/>
    </source>
</evidence>
<dbReference type="Proteomes" id="UP000198287">
    <property type="component" value="Unassembled WGS sequence"/>
</dbReference>
<evidence type="ECO:0000256" key="12">
    <source>
        <dbReference type="ARBA" id="ARBA00023136"/>
    </source>
</evidence>
<dbReference type="PROSITE" id="PS51470">
    <property type="entry name" value="FG_GAP"/>
    <property type="match status" value="3"/>
</dbReference>
<dbReference type="OMA" id="NNGEFAY"/>
<dbReference type="Gene3D" id="2.60.40.1530">
    <property type="entry name" value="ntegrin, alpha v. Chain A, domain 4"/>
    <property type="match status" value="1"/>
</dbReference>
<evidence type="ECO:0000256" key="1">
    <source>
        <dbReference type="ARBA" id="ARBA00004479"/>
    </source>
</evidence>
<keyword evidence="7" id="KW-0677">Repeat</keyword>
<evidence type="ECO:0000256" key="18">
    <source>
        <dbReference type="SAM" id="MobiDB-lite"/>
    </source>
</evidence>
<comment type="similarity">
    <text evidence="3 16">Belongs to the integrin alpha chain family.</text>
</comment>
<dbReference type="InterPro" id="IPR032695">
    <property type="entry name" value="Integrin_dom_sf"/>
</dbReference>
<dbReference type="Gene3D" id="1.20.5.930">
    <property type="entry name" value="Bicelle-embedded integrin alpha(iib) transmembrane segment"/>
    <property type="match status" value="1"/>
</dbReference>
<protein>
    <submittedName>
        <fullName evidence="21">V-type proton ATPase subunit E</fullName>
    </submittedName>
</protein>
<dbReference type="InterPro" id="IPR016193">
    <property type="entry name" value="Cytidine_deaminase-like"/>
</dbReference>
<feature type="coiled-coil region" evidence="17">
    <location>
        <begin position="139"/>
        <end position="166"/>
    </location>
</feature>
<dbReference type="Pfam" id="PF01839">
    <property type="entry name" value="FG-GAP"/>
    <property type="match status" value="2"/>
</dbReference>
<dbReference type="GO" id="GO:0007160">
    <property type="term" value="P:cell-matrix adhesion"/>
    <property type="evidence" value="ECO:0007669"/>
    <property type="project" value="TreeGrafter"/>
</dbReference>
<dbReference type="EMBL" id="LNIX01000001">
    <property type="protein sequence ID" value="OXA62123.1"/>
    <property type="molecule type" value="Genomic_DNA"/>
</dbReference>
<feature type="compositionally biased region" description="Basic and acidic residues" evidence="18">
    <location>
        <begin position="1316"/>
        <end position="1326"/>
    </location>
</feature>
<dbReference type="HAMAP" id="MF_00311">
    <property type="entry name" value="ATP_synth_E_arch"/>
    <property type="match status" value="1"/>
</dbReference>
<evidence type="ECO:0000256" key="6">
    <source>
        <dbReference type="ARBA" id="ARBA00022729"/>
    </source>
</evidence>
<evidence type="ECO:0000256" key="15">
    <source>
        <dbReference type="PROSITE-ProRule" id="PRU00803"/>
    </source>
</evidence>
<feature type="repeat" description="FG-GAP" evidence="15">
    <location>
        <begin position="694"/>
        <end position="756"/>
    </location>
</feature>
<dbReference type="GO" id="GO:0005178">
    <property type="term" value="F:integrin binding"/>
    <property type="evidence" value="ECO:0007669"/>
    <property type="project" value="TreeGrafter"/>
</dbReference>
<dbReference type="SUPFAM" id="SSF160527">
    <property type="entry name" value="V-type ATPase subunit E-like"/>
    <property type="match status" value="1"/>
</dbReference>
<keyword evidence="12 16" id="KW-0472">Membrane</keyword>
<feature type="region of interest" description="Disordered" evidence="18">
    <location>
        <begin position="1311"/>
        <end position="1334"/>
    </location>
</feature>
<dbReference type="InterPro" id="IPR000413">
    <property type="entry name" value="Integrin_alpha"/>
</dbReference>
<keyword evidence="13 16" id="KW-0675">Receptor</keyword>
<keyword evidence="22" id="KW-1185">Reference proteome</keyword>
<name>A0A226EWZ1_FOLCA</name>
<dbReference type="STRING" id="158441.A0A226EWZ1"/>
<evidence type="ECO:0000256" key="11">
    <source>
        <dbReference type="ARBA" id="ARBA00023065"/>
    </source>
</evidence>
<keyword evidence="9 16" id="KW-1133">Transmembrane helix</keyword>